<evidence type="ECO:0000256" key="1">
    <source>
        <dbReference type="SAM" id="Phobius"/>
    </source>
</evidence>
<name>A0A0F9AND1_9ZZZZ</name>
<dbReference type="EMBL" id="LAZR01045054">
    <property type="protein sequence ID" value="KKK99785.1"/>
    <property type="molecule type" value="Genomic_DNA"/>
</dbReference>
<dbReference type="AlphaFoldDB" id="A0A0F9AND1"/>
<accession>A0A0F9AND1</accession>
<proteinExistence type="predicted"/>
<sequence>MSAVNNIRPRDIVLSVQAVFSPRGLFWLIWLWVLYYVTAAVWGDEAFGRFVMAHRTNPLVLFMSIITVAVIAVILVRYAINGFRARGFKKFALWLVLPLGAFFYLAGFVASAG</sequence>
<keyword evidence="1" id="KW-0812">Transmembrane</keyword>
<feature type="transmembrane region" description="Helical" evidence="1">
    <location>
        <begin position="12"/>
        <end position="38"/>
    </location>
</feature>
<evidence type="ECO:0000313" key="2">
    <source>
        <dbReference type="EMBL" id="KKK99785.1"/>
    </source>
</evidence>
<comment type="caution">
    <text evidence="2">The sequence shown here is derived from an EMBL/GenBank/DDBJ whole genome shotgun (WGS) entry which is preliminary data.</text>
</comment>
<feature type="transmembrane region" description="Helical" evidence="1">
    <location>
        <begin position="92"/>
        <end position="112"/>
    </location>
</feature>
<protein>
    <submittedName>
        <fullName evidence="2">Uncharacterized protein</fullName>
    </submittedName>
</protein>
<keyword evidence="1" id="KW-0472">Membrane</keyword>
<gene>
    <name evidence="2" type="ORF">LCGC14_2629270</name>
</gene>
<feature type="non-terminal residue" evidence="2">
    <location>
        <position position="113"/>
    </location>
</feature>
<keyword evidence="1" id="KW-1133">Transmembrane helix</keyword>
<feature type="transmembrane region" description="Helical" evidence="1">
    <location>
        <begin position="58"/>
        <end position="80"/>
    </location>
</feature>
<reference evidence="2" key="1">
    <citation type="journal article" date="2015" name="Nature">
        <title>Complex archaea that bridge the gap between prokaryotes and eukaryotes.</title>
        <authorList>
            <person name="Spang A."/>
            <person name="Saw J.H."/>
            <person name="Jorgensen S.L."/>
            <person name="Zaremba-Niedzwiedzka K."/>
            <person name="Martijn J."/>
            <person name="Lind A.E."/>
            <person name="van Eijk R."/>
            <person name="Schleper C."/>
            <person name="Guy L."/>
            <person name="Ettema T.J."/>
        </authorList>
    </citation>
    <scope>NUCLEOTIDE SEQUENCE</scope>
</reference>
<organism evidence="2">
    <name type="scientific">marine sediment metagenome</name>
    <dbReference type="NCBI Taxonomy" id="412755"/>
    <lineage>
        <taxon>unclassified sequences</taxon>
        <taxon>metagenomes</taxon>
        <taxon>ecological metagenomes</taxon>
    </lineage>
</organism>